<dbReference type="SUPFAM" id="SSF53335">
    <property type="entry name" value="S-adenosyl-L-methionine-dependent methyltransferases"/>
    <property type="match status" value="1"/>
</dbReference>
<feature type="domain" description="Methyltransferase" evidence="13">
    <location>
        <begin position="25"/>
        <end position="121"/>
    </location>
</feature>
<evidence type="ECO:0000256" key="12">
    <source>
        <dbReference type="ARBA" id="ARBA00048418"/>
    </source>
</evidence>
<evidence type="ECO:0000313" key="14">
    <source>
        <dbReference type="EMBL" id="EAQ05728.1"/>
    </source>
</evidence>
<keyword evidence="9" id="KW-0694">RNA-binding</keyword>
<comment type="similarity">
    <text evidence="2">Belongs to the methyltransferase superfamily. HEN1 family.</text>
</comment>
<dbReference type="EC" id="2.1.1.386" evidence="11"/>
<keyword evidence="4" id="KW-0489">Methyltransferase</keyword>
<evidence type="ECO:0000256" key="11">
    <source>
        <dbReference type="ARBA" id="ARBA00035025"/>
    </source>
</evidence>
<accession>A3V7S8</accession>
<dbReference type="InterPro" id="IPR041698">
    <property type="entry name" value="Methyltransf_25"/>
</dbReference>
<evidence type="ECO:0000256" key="10">
    <source>
        <dbReference type="ARBA" id="ARBA00023158"/>
    </source>
</evidence>
<keyword evidence="8" id="KW-0460">Magnesium</keyword>
<dbReference type="STRING" id="314232.SKA53_06477"/>
<dbReference type="CDD" id="cd02440">
    <property type="entry name" value="AdoMet_MTases"/>
    <property type="match status" value="1"/>
</dbReference>
<evidence type="ECO:0000256" key="2">
    <source>
        <dbReference type="ARBA" id="ARBA00009026"/>
    </source>
</evidence>
<gene>
    <name evidence="14" type="ORF">SKA53_06477</name>
</gene>
<dbReference type="Proteomes" id="UP000004507">
    <property type="component" value="Unassembled WGS sequence"/>
</dbReference>
<evidence type="ECO:0000256" key="8">
    <source>
        <dbReference type="ARBA" id="ARBA00022842"/>
    </source>
</evidence>
<evidence type="ECO:0000256" key="3">
    <source>
        <dbReference type="ARBA" id="ARBA00021330"/>
    </source>
</evidence>
<dbReference type="AlphaFoldDB" id="A3V7S8"/>
<evidence type="ECO:0000256" key="9">
    <source>
        <dbReference type="ARBA" id="ARBA00022884"/>
    </source>
</evidence>
<keyword evidence="5" id="KW-0808">Transferase</keyword>
<dbReference type="PANTHER" id="PTHR21404">
    <property type="entry name" value="HEN1"/>
    <property type="match status" value="1"/>
</dbReference>
<dbReference type="GO" id="GO:0046872">
    <property type="term" value="F:metal ion binding"/>
    <property type="evidence" value="ECO:0007669"/>
    <property type="project" value="UniProtKB-KW"/>
</dbReference>
<dbReference type="GO" id="GO:0003723">
    <property type="term" value="F:RNA binding"/>
    <property type="evidence" value="ECO:0007669"/>
    <property type="project" value="UniProtKB-KW"/>
</dbReference>
<keyword evidence="7" id="KW-0479">Metal-binding</keyword>
<proteinExistence type="inferred from homology"/>
<evidence type="ECO:0000256" key="7">
    <source>
        <dbReference type="ARBA" id="ARBA00022723"/>
    </source>
</evidence>
<protein>
    <recommendedName>
        <fullName evidence="3">Small RNA 2'-O-methyltransferase</fullName>
        <ecNumber evidence="11">2.1.1.386</ecNumber>
    </recommendedName>
</protein>
<comment type="cofactor">
    <cofactor evidence="1">
        <name>Mg(2+)</name>
        <dbReference type="ChEBI" id="CHEBI:18420"/>
    </cofactor>
</comment>
<evidence type="ECO:0000256" key="1">
    <source>
        <dbReference type="ARBA" id="ARBA00001946"/>
    </source>
</evidence>
<dbReference type="HOGENOM" id="CLU_044646_2_0_5"/>
<comment type="catalytic activity">
    <reaction evidence="12">
        <text>small RNA 3'-end nucleotide + S-adenosyl-L-methionine = small RNA 3'-end 2'-O-methylnucleotide + S-adenosyl-L-homocysteine + H(+)</text>
        <dbReference type="Rhea" id="RHEA:37887"/>
        <dbReference type="Rhea" id="RHEA-COMP:10415"/>
        <dbReference type="Rhea" id="RHEA-COMP:10416"/>
        <dbReference type="ChEBI" id="CHEBI:15378"/>
        <dbReference type="ChEBI" id="CHEBI:57856"/>
        <dbReference type="ChEBI" id="CHEBI:59789"/>
        <dbReference type="ChEBI" id="CHEBI:74896"/>
        <dbReference type="ChEBI" id="CHEBI:74898"/>
        <dbReference type="EC" id="2.1.1.386"/>
    </reaction>
</comment>
<dbReference type="GO" id="GO:0090486">
    <property type="term" value="F:small RNA 2'-O-methyltransferase activity"/>
    <property type="evidence" value="ECO:0007669"/>
    <property type="project" value="UniProtKB-EC"/>
</dbReference>
<dbReference type="InterPro" id="IPR029063">
    <property type="entry name" value="SAM-dependent_MTases_sf"/>
</dbReference>
<sequence>MTSYLHEDRLQAVLAAISASGARRVLDLGCGDGDLFVRLATMPALDDLVGIDICAASLDRLRARLARITVTAGKVDVRHGSMTDPARDLAGYDCAVLLETIEHIDPDQLSRLERALFTVLRASTTIITTPNAEFNPLLGVPAHRMRHPDHRFEWDRARFRTWCARAAKTAGYAAAFHDIAGTHPTLGGASQMAVFTLPAG</sequence>
<evidence type="ECO:0000259" key="13">
    <source>
        <dbReference type="Pfam" id="PF13649"/>
    </source>
</evidence>
<keyword evidence="15" id="KW-1185">Reference proteome</keyword>
<dbReference type="Pfam" id="PF13649">
    <property type="entry name" value="Methyltransf_25"/>
    <property type="match status" value="1"/>
</dbReference>
<evidence type="ECO:0000313" key="15">
    <source>
        <dbReference type="Proteomes" id="UP000004507"/>
    </source>
</evidence>
<dbReference type="InterPro" id="IPR026610">
    <property type="entry name" value="Hen1"/>
</dbReference>
<name>A3V7S8_9RHOB</name>
<dbReference type="GO" id="GO:0001510">
    <property type="term" value="P:RNA methylation"/>
    <property type="evidence" value="ECO:0007669"/>
    <property type="project" value="InterPro"/>
</dbReference>
<dbReference type="RefSeq" id="WP_007205248.1">
    <property type="nucleotide sequence ID" value="NZ_CH672414.1"/>
</dbReference>
<evidence type="ECO:0000256" key="5">
    <source>
        <dbReference type="ARBA" id="ARBA00022679"/>
    </source>
</evidence>
<reference evidence="14 15" key="1">
    <citation type="submission" date="2006-01" db="EMBL/GenBank/DDBJ databases">
        <authorList>
            <person name="Hagstrom A."/>
            <person name="Ferriera S."/>
            <person name="Johnson J."/>
            <person name="Kravitz S."/>
            <person name="Halpern A."/>
            <person name="Remington K."/>
            <person name="Beeson K."/>
            <person name="Tran B."/>
            <person name="Rogers Y.-H."/>
            <person name="Friedman R."/>
            <person name="Venter J.C."/>
        </authorList>
    </citation>
    <scope>NUCLEOTIDE SEQUENCE [LARGE SCALE GENOMIC DNA]</scope>
    <source>
        <strain evidence="14 15">SKA53</strain>
    </source>
</reference>
<dbReference type="OrthoDB" id="626362at2"/>
<dbReference type="GO" id="GO:0031047">
    <property type="term" value="P:regulatory ncRNA-mediated gene silencing"/>
    <property type="evidence" value="ECO:0007669"/>
    <property type="project" value="UniProtKB-KW"/>
</dbReference>
<keyword evidence="10" id="KW-0943">RNA-mediated gene silencing</keyword>
<dbReference type="Gene3D" id="3.40.50.150">
    <property type="entry name" value="Vaccinia Virus protein VP39"/>
    <property type="match status" value="1"/>
</dbReference>
<comment type="caution">
    <text evidence="14">The sequence shown here is derived from an EMBL/GenBank/DDBJ whole genome shotgun (WGS) entry which is preliminary data.</text>
</comment>
<organism evidence="14 15">
    <name type="scientific">Yoonia vestfoldensis SKA53</name>
    <dbReference type="NCBI Taxonomy" id="314232"/>
    <lineage>
        <taxon>Bacteria</taxon>
        <taxon>Pseudomonadati</taxon>
        <taxon>Pseudomonadota</taxon>
        <taxon>Alphaproteobacteria</taxon>
        <taxon>Rhodobacterales</taxon>
        <taxon>Paracoccaceae</taxon>
        <taxon>Yoonia</taxon>
    </lineage>
</organism>
<keyword evidence="6" id="KW-0949">S-adenosyl-L-methionine</keyword>
<evidence type="ECO:0000256" key="6">
    <source>
        <dbReference type="ARBA" id="ARBA00022691"/>
    </source>
</evidence>
<dbReference type="EMBL" id="AAMS01000007">
    <property type="protein sequence ID" value="EAQ05728.1"/>
    <property type="molecule type" value="Genomic_DNA"/>
</dbReference>
<dbReference type="PANTHER" id="PTHR21404:SF3">
    <property type="entry name" value="SMALL RNA 2'-O-METHYLTRANSFERASE"/>
    <property type="match status" value="1"/>
</dbReference>
<evidence type="ECO:0000256" key="4">
    <source>
        <dbReference type="ARBA" id="ARBA00022603"/>
    </source>
</evidence>
<dbReference type="eggNOG" id="COG2226">
    <property type="taxonomic scope" value="Bacteria"/>
</dbReference>